<dbReference type="Proteomes" id="UP000295097">
    <property type="component" value="Unassembled WGS sequence"/>
</dbReference>
<dbReference type="PANTHER" id="PTHR33303:SF2">
    <property type="entry name" value="COA-BINDING DOMAIN-CONTAINING PROTEIN"/>
    <property type="match status" value="1"/>
</dbReference>
<accession>A0A4R3NJX2</accession>
<keyword evidence="3" id="KW-1185">Reference proteome</keyword>
<reference evidence="2 3" key="1">
    <citation type="submission" date="2019-03" db="EMBL/GenBank/DDBJ databases">
        <title>Freshwater and sediment microbial communities from various areas in North America, analyzing microbe dynamics in response to fracking.</title>
        <authorList>
            <person name="Lamendella R."/>
        </authorList>
    </citation>
    <scope>NUCLEOTIDE SEQUENCE [LARGE SCALE GENOMIC DNA]</scope>
    <source>
        <strain evidence="2 3">175.2</strain>
    </source>
</reference>
<dbReference type="Pfam" id="PF13380">
    <property type="entry name" value="CoA_binding_2"/>
    <property type="match status" value="1"/>
</dbReference>
<dbReference type="PANTHER" id="PTHR33303">
    <property type="entry name" value="CYTOPLASMIC PROTEIN-RELATED"/>
    <property type="match status" value="1"/>
</dbReference>
<dbReference type="InterPro" id="IPR036291">
    <property type="entry name" value="NAD(P)-bd_dom_sf"/>
</dbReference>
<dbReference type="EMBL" id="SMAR01000033">
    <property type="protein sequence ID" value="TCT34610.1"/>
    <property type="molecule type" value="Genomic_DNA"/>
</dbReference>
<organism evidence="2 3">
    <name type="scientific">Martelella mediterranea</name>
    <dbReference type="NCBI Taxonomy" id="293089"/>
    <lineage>
        <taxon>Bacteria</taxon>
        <taxon>Pseudomonadati</taxon>
        <taxon>Pseudomonadota</taxon>
        <taxon>Alphaproteobacteria</taxon>
        <taxon>Hyphomicrobiales</taxon>
        <taxon>Aurantimonadaceae</taxon>
        <taxon>Martelella</taxon>
    </lineage>
</organism>
<protein>
    <recommendedName>
        <fullName evidence="1">CoA-binding domain-containing protein</fullName>
    </recommendedName>
</protein>
<name>A0A4R3NJX2_9HYPH</name>
<dbReference type="SMART" id="SM00881">
    <property type="entry name" value="CoA_binding"/>
    <property type="match status" value="1"/>
</dbReference>
<dbReference type="RefSeq" id="WP_132313626.1">
    <property type="nucleotide sequence ID" value="NZ_SMAR01000033.1"/>
</dbReference>
<evidence type="ECO:0000313" key="3">
    <source>
        <dbReference type="Proteomes" id="UP000295097"/>
    </source>
</evidence>
<dbReference type="AlphaFoldDB" id="A0A4R3NJX2"/>
<proteinExistence type="predicted"/>
<comment type="caution">
    <text evidence="2">The sequence shown here is derived from an EMBL/GenBank/DDBJ whole genome shotgun (WGS) entry which is preliminary data.</text>
</comment>
<dbReference type="OrthoDB" id="9804695at2"/>
<evidence type="ECO:0000259" key="1">
    <source>
        <dbReference type="SMART" id="SM00881"/>
    </source>
</evidence>
<dbReference type="SUPFAM" id="SSF51735">
    <property type="entry name" value="NAD(P)-binding Rossmann-fold domains"/>
    <property type="match status" value="1"/>
</dbReference>
<dbReference type="InterPro" id="IPR003781">
    <property type="entry name" value="CoA-bd"/>
</dbReference>
<gene>
    <name evidence="2" type="ORF">EDC90_10333</name>
</gene>
<evidence type="ECO:0000313" key="2">
    <source>
        <dbReference type="EMBL" id="TCT34610.1"/>
    </source>
</evidence>
<dbReference type="Gene3D" id="3.40.50.720">
    <property type="entry name" value="NAD(P)-binding Rossmann-like Domain"/>
    <property type="match status" value="1"/>
</dbReference>
<sequence length="144" mass="15894">MSDGNDEDRRIRDILSRVSTVALVGASPKPERPSHRVMGFLLSKGYRVFPVNLGQAGKEIHGQTVYAGLNEIPEPIDMVDIFRASDAVPGVVDEALGLTRRPGVIWMQLDIVHEDAARRAQQAGIEVVMDRCPAIEYPRLIYAS</sequence>
<feature type="domain" description="CoA-binding" evidence="1">
    <location>
        <begin position="15"/>
        <end position="111"/>
    </location>
</feature>